<comment type="caution">
    <text evidence="1">The sequence shown here is derived from an EMBL/GenBank/DDBJ whole genome shotgun (WGS) entry which is preliminary data.</text>
</comment>
<accession>A0A0J0YUF4</accession>
<dbReference type="AlphaFoldDB" id="A0A0J0YUF4"/>
<dbReference type="RefSeq" id="WP_047760232.1">
    <property type="nucleotide sequence ID" value="NZ_CP091510.1"/>
</dbReference>
<dbReference type="GO" id="GO:0003677">
    <property type="term" value="F:DNA binding"/>
    <property type="evidence" value="ECO:0007669"/>
    <property type="project" value="UniProtKB-KW"/>
</dbReference>
<proteinExistence type="predicted"/>
<evidence type="ECO:0000313" key="1">
    <source>
        <dbReference type="EMBL" id="KLT73730.1"/>
    </source>
</evidence>
<reference evidence="1 2" key="1">
    <citation type="submission" date="2014-11" db="EMBL/GenBank/DDBJ databases">
        <title>Genome of a novel goose pathogen.</title>
        <authorList>
            <person name="Hansen C.M."/>
            <person name="Hueffer K."/>
            <person name="Choi S.C."/>
        </authorList>
    </citation>
    <scope>NUCLEOTIDE SEQUENCE [LARGE SCALE GENOMIC DNA]</scope>
    <source>
        <strain evidence="1 2">KH1503</strain>
    </source>
</reference>
<dbReference type="STRING" id="1470200.PL75_01975"/>
<protein>
    <submittedName>
        <fullName evidence="1">DNA-binding protein</fullName>
    </submittedName>
</protein>
<dbReference type="EMBL" id="JTDO01000002">
    <property type="protein sequence ID" value="KLT73730.1"/>
    <property type="molecule type" value="Genomic_DNA"/>
</dbReference>
<keyword evidence="2" id="KW-1185">Reference proteome</keyword>
<dbReference type="OrthoDB" id="696873at2"/>
<evidence type="ECO:0000313" key="2">
    <source>
        <dbReference type="Proteomes" id="UP000036027"/>
    </source>
</evidence>
<gene>
    <name evidence="1" type="ORF">PL75_01975</name>
</gene>
<sequence>MNTDLTVSVIARDNVLNNKFALAQLEQNLALGGIGFEGETVFTKSQVAQILEVTERTIDNYLSKFAEELHKNGYRTLKGNSLKNIKLAYVDENNFVDINSKAPSLGIFSFRAVLNLAMLVTESEKARFIRSRMLDIVIDVIAQKSGGSTKFINQRDADYLPAAFLEDSYRKQFTDALRDYLQMGNHKYAIYTDKIYQAVFYENAKEYKQILNLADKDKTRDTMYSEVLKAIGSFECGLAAQMKNKSDELGRKLLPAELDELIAQAENNPFMQPFILDARIKMASRDLGFREALHEKLEHYIQSIPESDFDRFLGEKSRSLQEQLEDTATLDVLKRLKDR</sequence>
<name>A0A0J0YUF4_9NEIS</name>
<dbReference type="PATRIC" id="fig|1470200.3.peg.1194"/>
<keyword evidence="1" id="KW-0238">DNA-binding</keyword>
<organism evidence="1 2">
    <name type="scientific">Neisseria arctica</name>
    <dbReference type="NCBI Taxonomy" id="1470200"/>
    <lineage>
        <taxon>Bacteria</taxon>
        <taxon>Pseudomonadati</taxon>
        <taxon>Pseudomonadota</taxon>
        <taxon>Betaproteobacteria</taxon>
        <taxon>Neisseriales</taxon>
        <taxon>Neisseriaceae</taxon>
        <taxon>Neisseria</taxon>
    </lineage>
</organism>
<dbReference type="Proteomes" id="UP000036027">
    <property type="component" value="Unassembled WGS sequence"/>
</dbReference>